<gene>
    <name evidence="1" type="ORF">GNY06_09515</name>
</gene>
<comment type="caution">
    <text evidence="1">The sequence shown here is derived from an EMBL/GenBank/DDBJ whole genome shotgun (WGS) entry which is preliminary data.</text>
</comment>
<dbReference type="RefSeq" id="WP_166519877.1">
    <property type="nucleotide sequence ID" value="NZ_JAAABJ010000577.1"/>
</dbReference>
<keyword evidence="2" id="KW-1185">Reference proteome</keyword>
<proteinExistence type="predicted"/>
<reference evidence="1 2" key="1">
    <citation type="submission" date="2019-11" db="EMBL/GenBank/DDBJ databases">
        <title>Characterization of Elizabethkingia argenteiflava sp. nov., isolated from inner surface of Soybean Pods.</title>
        <authorList>
            <person name="Mo S."/>
        </authorList>
    </citation>
    <scope>NUCLEOTIDE SEQUENCE [LARGE SCALE GENOMIC DNA]</scope>
    <source>
        <strain evidence="1 2">YB22</strain>
    </source>
</reference>
<evidence type="ECO:0000313" key="1">
    <source>
        <dbReference type="EMBL" id="NAW51608.1"/>
    </source>
</evidence>
<dbReference type="AlphaFoldDB" id="A0A845PZ18"/>
<dbReference type="Proteomes" id="UP000553459">
    <property type="component" value="Unassembled WGS sequence"/>
</dbReference>
<accession>A0A845PZ18</accession>
<name>A0A845PZ18_9FLAO</name>
<dbReference type="EMBL" id="JAAABJ010000577">
    <property type="protein sequence ID" value="NAW51608.1"/>
    <property type="molecule type" value="Genomic_DNA"/>
</dbReference>
<sequence length="59" mass="6632">MKNFRFDLQKNSKDLKKSISNIKNSVVKDAILKMTTDNVGGHVAPSWLKAHGDATWMKS</sequence>
<protein>
    <submittedName>
        <fullName evidence="1">Uncharacterized protein</fullName>
    </submittedName>
</protein>
<evidence type="ECO:0000313" key="2">
    <source>
        <dbReference type="Proteomes" id="UP000553459"/>
    </source>
</evidence>
<organism evidence="1 2">
    <name type="scientific">Elizabethkingia argenteiflava</name>
    <dbReference type="NCBI Taxonomy" id="2681556"/>
    <lineage>
        <taxon>Bacteria</taxon>
        <taxon>Pseudomonadati</taxon>
        <taxon>Bacteroidota</taxon>
        <taxon>Flavobacteriia</taxon>
        <taxon>Flavobacteriales</taxon>
        <taxon>Weeksellaceae</taxon>
        <taxon>Elizabethkingia</taxon>
    </lineage>
</organism>